<comment type="caution">
    <text evidence="1">The sequence shown here is derived from an EMBL/GenBank/DDBJ whole genome shotgun (WGS) entry which is preliminary data.</text>
</comment>
<gene>
    <name evidence="1" type="ORF">ETP66_10845</name>
</gene>
<keyword evidence="2" id="KW-1185">Reference proteome</keyword>
<dbReference type="RefSeq" id="WP_038043757.1">
    <property type="nucleotide sequence ID" value="NZ_SIJL01000022.1"/>
</dbReference>
<protein>
    <submittedName>
        <fullName evidence="1">Uncharacterized protein</fullName>
    </submittedName>
</protein>
<dbReference type="EMBL" id="SIJL01000022">
    <property type="protein sequence ID" value="TBH15878.1"/>
    <property type="molecule type" value="Genomic_DNA"/>
</dbReference>
<dbReference type="AlphaFoldDB" id="A0A4Q9AXK2"/>
<name>A0A4Q9AXK2_9DEIN</name>
<proteinExistence type="predicted"/>
<dbReference type="Proteomes" id="UP000292858">
    <property type="component" value="Unassembled WGS sequence"/>
</dbReference>
<evidence type="ECO:0000313" key="1">
    <source>
        <dbReference type="EMBL" id="TBH15878.1"/>
    </source>
</evidence>
<evidence type="ECO:0000313" key="2">
    <source>
        <dbReference type="Proteomes" id="UP000292858"/>
    </source>
</evidence>
<organism evidence="1 2">
    <name type="scientific">Thermus thermamylovorans</name>
    <dbReference type="NCBI Taxonomy" id="2509362"/>
    <lineage>
        <taxon>Bacteria</taxon>
        <taxon>Thermotogati</taxon>
        <taxon>Deinococcota</taxon>
        <taxon>Deinococci</taxon>
        <taxon>Thermales</taxon>
        <taxon>Thermaceae</taxon>
        <taxon>Thermus</taxon>
    </lineage>
</organism>
<dbReference type="OrthoDB" id="33119at2"/>
<accession>A0A4Q9AXK2</accession>
<sequence length="61" mass="7139">MKDLRLTPEQAVALLNLLQAEEDWEGELPRTLREVKEALKAWLKEEGLKRSPTGSYYLVRR</sequence>
<reference evidence="1 2" key="1">
    <citation type="submission" date="2019-02" db="EMBL/GenBank/DDBJ databases">
        <title>Thermus sp. a novel from hot spring.</title>
        <authorList>
            <person name="Zhao Z."/>
        </authorList>
    </citation>
    <scope>NUCLEOTIDE SEQUENCE [LARGE SCALE GENOMIC DNA]</scope>
    <source>
        <strain evidence="1 2">CFH 72773T</strain>
    </source>
</reference>